<keyword evidence="2" id="KW-1185">Reference proteome</keyword>
<accession>A0A1F2P8Q4</accession>
<dbReference type="STRING" id="1838285.SCAL_001471"/>
<dbReference type="AlphaFoldDB" id="A0A1F2P8Q4"/>
<name>A0A1F2P8Q4_9EURY</name>
<reference evidence="1" key="1">
    <citation type="submission" date="2016-05" db="EMBL/GenBank/DDBJ databases">
        <title>Microbial consortia oxidize butane by reversing methanogenesis.</title>
        <authorList>
            <person name="Laso-Perez R."/>
            <person name="Richter M."/>
            <person name="Wegener G."/>
            <person name="Musat F."/>
        </authorList>
    </citation>
    <scope>NUCLEOTIDE SEQUENCE [LARGE SCALE GENOMIC DNA]</scope>
    <source>
        <strain evidence="1">BOX2</strain>
    </source>
</reference>
<dbReference type="Proteomes" id="UP000186940">
    <property type="component" value="Unassembled WGS sequence"/>
</dbReference>
<gene>
    <name evidence="1" type="ORF">SCAL_001471</name>
</gene>
<comment type="caution">
    <text evidence="1">The sequence shown here is derived from an EMBL/GenBank/DDBJ whole genome shotgun (WGS) entry which is preliminary data.</text>
</comment>
<sequence>MKSIYIVKLKFIMGSNVTEKYNLFDDVELSRRTFSRTAIAFETMETAGISHNSGYFGGI</sequence>
<protein>
    <submittedName>
        <fullName evidence="1">Uncharacterized protein</fullName>
    </submittedName>
</protein>
<organism evidence="1 2">
    <name type="scientific">Candidatus Syntropharchaeum caldarium</name>
    <dbReference type="NCBI Taxonomy" id="1838285"/>
    <lineage>
        <taxon>Archaea</taxon>
        <taxon>Methanobacteriati</taxon>
        <taxon>Methanobacteriota</taxon>
        <taxon>Stenosarchaea group</taxon>
        <taxon>Methanomicrobia</taxon>
        <taxon>Methanosarcinales</taxon>
        <taxon>ANME-2 cluster</taxon>
        <taxon>Candidatus Syntropharchaeum</taxon>
    </lineage>
</organism>
<proteinExistence type="predicted"/>
<evidence type="ECO:0000313" key="2">
    <source>
        <dbReference type="Proteomes" id="UP000186940"/>
    </source>
</evidence>
<dbReference type="EMBL" id="LYOS01000004">
    <property type="protein sequence ID" value="OFV67553.1"/>
    <property type="molecule type" value="Genomic_DNA"/>
</dbReference>
<evidence type="ECO:0000313" key="1">
    <source>
        <dbReference type="EMBL" id="OFV67553.1"/>
    </source>
</evidence>